<dbReference type="InterPro" id="IPR036590">
    <property type="entry name" value="SRAP-like"/>
</dbReference>
<evidence type="ECO:0000256" key="2">
    <source>
        <dbReference type="ARBA" id="ARBA00022670"/>
    </source>
</evidence>
<keyword evidence="10" id="KW-1185">Reference proteome</keyword>
<dbReference type="RefSeq" id="WP_277577741.1">
    <property type="nucleotide sequence ID" value="NZ_JANRMI010000002.1"/>
</dbReference>
<evidence type="ECO:0000256" key="6">
    <source>
        <dbReference type="ARBA" id="ARBA00023125"/>
    </source>
</evidence>
<reference evidence="9" key="1">
    <citation type="submission" date="2022-08" db="EMBL/GenBank/DDBJ databases">
        <title>Novel Bdellovibrio Species Isolated from Svalbard: Designation Bdellovibrio svalbardensis.</title>
        <authorList>
            <person name="Mitchell R.J."/>
            <person name="Choi S.Y."/>
        </authorList>
    </citation>
    <scope>NUCLEOTIDE SEQUENCE</scope>
    <source>
        <strain evidence="9">PAP01</strain>
    </source>
</reference>
<evidence type="ECO:0000256" key="4">
    <source>
        <dbReference type="ARBA" id="ARBA00022801"/>
    </source>
</evidence>
<evidence type="ECO:0000256" key="7">
    <source>
        <dbReference type="ARBA" id="ARBA00023239"/>
    </source>
</evidence>
<dbReference type="SUPFAM" id="SSF143081">
    <property type="entry name" value="BB1717-like"/>
    <property type="match status" value="1"/>
</dbReference>
<keyword evidence="7" id="KW-0456">Lyase</keyword>
<protein>
    <recommendedName>
        <fullName evidence="8">Abasic site processing protein</fullName>
        <ecNumber evidence="8">3.4.-.-</ecNumber>
    </recommendedName>
</protein>
<evidence type="ECO:0000256" key="3">
    <source>
        <dbReference type="ARBA" id="ARBA00022763"/>
    </source>
</evidence>
<dbReference type="Gene3D" id="3.90.1680.10">
    <property type="entry name" value="SOS response associated peptidase-like"/>
    <property type="match status" value="1"/>
</dbReference>
<keyword evidence="5" id="KW-0190">Covalent protein-DNA linkage</keyword>
<dbReference type="Pfam" id="PF02586">
    <property type="entry name" value="SRAP"/>
    <property type="match status" value="1"/>
</dbReference>
<dbReference type="EC" id="3.4.-.-" evidence="8"/>
<keyword evidence="4 8" id="KW-0378">Hydrolase</keyword>
<comment type="similarity">
    <text evidence="1 8">Belongs to the SOS response-associated peptidase family.</text>
</comment>
<sequence length="222" mass="25503">MCASFGAASEFNLLQKTYHVELPPIIALPQQIIFPHTEAPVIVRKEEKSQVQLMNYSLIPSWSKERKPKFATYNARIEEVLAKPSWKDPFKTRHCLVPIKEFYESAYKGRFAGHKISIFNAHQALLTAAGIYDEWYDQKTGEIVQSFAILTTEPTQEILDAGHDRSPIFLQETACKEWLDGKMSGERWIEFLKNQRWVGELGFSQLEKLKGYTGQLSLFGED</sequence>
<keyword evidence="6" id="KW-0238">DNA-binding</keyword>
<dbReference type="PANTHER" id="PTHR13604:SF0">
    <property type="entry name" value="ABASIC SITE PROCESSING PROTEIN HMCES"/>
    <property type="match status" value="1"/>
</dbReference>
<keyword evidence="2 8" id="KW-0645">Protease</keyword>
<evidence type="ECO:0000313" key="10">
    <source>
        <dbReference type="Proteomes" id="UP001152321"/>
    </source>
</evidence>
<evidence type="ECO:0000256" key="5">
    <source>
        <dbReference type="ARBA" id="ARBA00023124"/>
    </source>
</evidence>
<dbReference type="EMBL" id="JANRMI010000002">
    <property type="protein sequence ID" value="MDG0816264.1"/>
    <property type="molecule type" value="Genomic_DNA"/>
</dbReference>
<evidence type="ECO:0000313" key="9">
    <source>
        <dbReference type="EMBL" id="MDG0816264.1"/>
    </source>
</evidence>
<name>A0ABT6DIB9_9BACT</name>
<proteinExistence type="inferred from homology"/>
<evidence type="ECO:0000256" key="1">
    <source>
        <dbReference type="ARBA" id="ARBA00008136"/>
    </source>
</evidence>
<dbReference type="PANTHER" id="PTHR13604">
    <property type="entry name" value="DC12-RELATED"/>
    <property type="match status" value="1"/>
</dbReference>
<accession>A0ABT6DIB9</accession>
<keyword evidence="3" id="KW-0227">DNA damage</keyword>
<dbReference type="InterPro" id="IPR003738">
    <property type="entry name" value="SRAP"/>
</dbReference>
<dbReference type="Proteomes" id="UP001152321">
    <property type="component" value="Unassembled WGS sequence"/>
</dbReference>
<organism evidence="9 10">
    <name type="scientific">Bdellovibrio svalbardensis</name>
    <dbReference type="NCBI Taxonomy" id="2972972"/>
    <lineage>
        <taxon>Bacteria</taxon>
        <taxon>Pseudomonadati</taxon>
        <taxon>Bdellovibrionota</taxon>
        <taxon>Bdellovibrionia</taxon>
        <taxon>Bdellovibrionales</taxon>
        <taxon>Pseudobdellovibrionaceae</taxon>
        <taxon>Bdellovibrio</taxon>
    </lineage>
</organism>
<gene>
    <name evidence="9" type="ORF">NWE73_07805</name>
</gene>
<evidence type="ECO:0000256" key="8">
    <source>
        <dbReference type="RuleBase" id="RU364100"/>
    </source>
</evidence>
<comment type="caution">
    <text evidence="9">The sequence shown here is derived from an EMBL/GenBank/DDBJ whole genome shotgun (WGS) entry which is preliminary data.</text>
</comment>